<sequence>MRRLTCERSVMKTGLVSVETSVQRIVDHVAKIYQKKRRHESLNTVLCKPQGLFRALALLCERSQPLCLQEKVLQHTELWYRRRYQKDEDVKSYHQVFSAPKLIVCSKGPSWYMLFNDFKVGKTNCTDVPATNTTSKYRRSQCPPDPQGKNFTQCTANIKLETLGRLSFGSLTCGKSVNKTEM</sequence>
<organism evidence="1 2">
    <name type="scientific">Plakobranchus ocellatus</name>
    <dbReference type="NCBI Taxonomy" id="259542"/>
    <lineage>
        <taxon>Eukaryota</taxon>
        <taxon>Metazoa</taxon>
        <taxon>Spiralia</taxon>
        <taxon>Lophotrochozoa</taxon>
        <taxon>Mollusca</taxon>
        <taxon>Gastropoda</taxon>
        <taxon>Heterobranchia</taxon>
        <taxon>Euthyneura</taxon>
        <taxon>Panpulmonata</taxon>
        <taxon>Sacoglossa</taxon>
        <taxon>Placobranchoidea</taxon>
        <taxon>Plakobranchidae</taxon>
        <taxon>Plakobranchus</taxon>
    </lineage>
</organism>
<reference evidence="1 2" key="1">
    <citation type="journal article" date="2021" name="Elife">
        <title>Chloroplast acquisition without the gene transfer in kleptoplastic sea slugs, Plakobranchus ocellatus.</title>
        <authorList>
            <person name="Maeda T."/>
            <person name="Takahashi S."/>
            <person name="Yoshida T."/>
            <person name="Shimamura S."/>
            <person name="Takaki Y."/>
            <person name="Nagai Y."/>
            <person name="Toyoda A."/>
            <person name="Suzuki Y."/>
            <person name="Arimoto A."/>
            <person name="Ishii H."/>
            <person name="Satoh N."/>
            <person name="Nishiyama T."/>
            <person name="Hasebe M."/>
            <person name="Maruyama T."/>
            <person name="Minagawa J."/>
            <person name="Obokata J."/>
            <person name="Shigenobu S."/>
        </authorList>
    </citation>
    <scope>NUCLEOTIDE SEQUENCE [LARGE SCALE GENOMIC DNA]</scope>
</reference>
<dbReference type="EMBL" id="BLXT01006926">
    <property type="protein sequence ID" value="GFO34610.1"/>
    <property type="molecule type" value="Genomic_DNA"/>
</dbReference>
<name>A0AAV4CRZ3_9GAST</name>
<dbReference type="AlphaFoldDB" id="A0AAV4CRZ3"/>
<accession>A0AAV4CRZ3</accession>
<keyword evidence="2" id="KW-1185">Reference proteome</keyword>
<proteinExistence type="predicted"/>
<gene>
    <name evidence="1" type="ORF">PoB_006111500</name>
</gene>
<comment type="caution">
    <text evidence="1">The sequence shown here is derived from an EMBL/GenBank/DDBJ whole genome shotgun (WGS) entry which is preliminary data.</text>
</comment>
<evidence type="ECO:0000313" key="2">
    <source>
        <dbReference type="Proteomes" id="UP000735302"/>
    </source>
</evidence>
<protein>
    <submittedName>
        <fullName evidence="1">Uncharacterized protein</fullName>
    </submittedName>
</protein>
<evidence type="ECO:0000313" key="1">
    <source>
        <dbReference type="EMBL" id="GFO34610.1"/>
    </source>
</evidence>
<dbReference type="Proteomes" id="UP000735302">
    <property type="component" value="Unassembled WGS sequence"/>
</dbReference>